<evidence type="ECO:0000313" key="2">
    <source>
        <dbReference type="Proteomes" id="UP000308600"/>
    </source>
</evidence>
<evidence type="ECO:0000313" key="1">
    <source>
        <dbReference type="EMBL" id="TFK64302.1"/>
    </source>
</evidence>
<reference evidence="1 2" key="1">
    <citation type="journal article" date="2019" name="Nat. Ecol. Evol.">
        <title>Megaphylogeny resolves global patterns of mushroom evolution.</title>
        <authorList>
            <person name="Varga T."/>
            <person name="Krizsan K."/>
            <person name="Foldi C."/>
            <person name="Dima B."/>
            <person name="Sanchez-Garcia M."/>
            <person name="Sanchez-Ramirez S."/>
            <person name="Szollosi G.J."/>
            <person name="Szarkandi J.G."/>
            <person name="Papp V."/>
            <person name="Albert L."/>
            <person name="Andreopoulos W."/>
            <person name="Angelini C."/>
            <person name="Antonin V."/>
            <person name="Barry K.W."/>
            <person name="Bougher N.L."/>
            <person name="Buchanan P."/>
            <person name="Buyck B."/>
            <person name="Bense V."/>
            <person name="Catcheside P."/>
            <person name="Chovatia M."/>
            <person name="Cooper J."/>
            <person name="Damon W."/>
            <person name="Desjardin D."/>
            <person name="Finy P."/>
            <person name="Geml J."/>
            <person name="Haridas S."/>
            <person name="Hughes K."/>
            <person name="Justo A."/>
            <person name="Karasinski D."/>
            <person name="Kautmanova I."/>
            <person name="Kiss B."/>
            <person name="Kocsube S."/>
            <person name="Kotiranta H."/>
            <person name="LaButti K.M."/>
            <person name="Lechner B.E."/>
            <person name="Liimatainen K."/>
            <person name="Lipzen A."/>
            <person name="Lukacs Z."/>
            <person name="Mihaltcheva S."/>
            <person name="Morgado L.N."/>
            <person name="Niskanen T."/>
            <person name="Noordeloos M.E."/>
            <person name="Ohm R.A."/>
            <person name="Ortiz-Santana B."/>
            <person name="Ovrebo C."/>
            <person name="Racz N."/>
            <person name="Riley R."/>
            <person name="Savchenko A."/>
            <person name="Shiryaev A."/>
            <person name="Soop K."/>
            <person name="Spirin V."/>
            <person name="Szebenyi C."/>
            <person name="Tomsovsky M."/>
            <person name="Tulloss R.E."/>
            <person name="Uehling J."/>
            <person name="Grigoriev I.V."/>
            <person name="Vagvolgyi C."/>
            <person name="Papp T."/>
            <person name="Martin F.M."/>
            <person name="Miettinen O."/>
            <person name="Hibbett D.S."/>
            <person name="Nagy L.G."/>
        </authorList>
    </citation>
    <scope>NUCLEOTIDE SEQUENCE [LARGE SCALE GENOMIC DNA]</scope>
    <source>
        <strain evidence="1 2">NL-1719</strain>
    </source>
</reference>
<accession>A0ACD3AFD3</accession>
<proteinExistence type="predicted"/>
<gene>
    <name evidence="1" type="ORF">BDN72DRAFT_276120</name>
</gene>
<organism evidence="1 2">
    <name type="scientific">Pluteus cervinus</name>
    <dbReference type="NCBI Taxonomy" id="181527"/>
    <lineage>
        <taxon>Eukaryota</taxon>
        <taxon>Fungi</taxon>
        <taxon>Dikarya</taxon>
        <taxon>Basidiomycota</taxon>
        <taxon>Agaricomycotina</taxon>
        <taxon>Agaricomycetes</taxon>
        <taxon>Agaricomycetidae</taxon>
        <taxon>Agaricales</taxon>
        <taxon>Pluteineae</taxon>
        <taxon>Pluteaceae</taxon>
        <taxon>Pluteus</taxon>
    </lineage>
</organism>
<dbReference type="EMBL" id="ML208481">
    <property type="protein sequence ID" value="TFK64302.1"/>
    <property type="molecule type" value="Genomic_DNA"/>
</dbReference>
<name>A0ACD3AFD3_9AGAR</name>
<sequence length="441" mass="49579">MSKFATEYGRPHPQELSETAPGFQSSRARSSRVPTPTAPTVKIGPHDEVSASRANNAYTRNAESEVKTTPSGEAERNPPGNNLIQKHEPEFRALQEKYHKLVGKYEEIQSHLKEQLKLTELANANQQQAEHLLGQKTELLDIRSAELRALQTFYPMEDFVCGSDLSRMVNLLNDEIMQTSAIIARSLPPPSPQHDPSIVDVNYVFQKLRDQRVFGTQLRNVLERRNKFPNPAFPVQIALQACLAEVSKDIITSLYAEENDLHSLAENIERAEQYPVFAKWQAITHAELERRGATDPSMWLPDVVAWSCHPLAMAGWPEAFLESNQQAWGLDKRLRRLVESCVKLNRVIKQQVFSMRVHVIYPPYNSPFNPNEMEEAVPGAYPPVPGSRTLCTTGLGLTYEEVRFDGMGTTLISLKAKVATQPMFEAPAMPTTSKEGEVIVH</sequence>
<protein>
    <submittedName>
        <fullName evidence="1">Uncharacterized protein</fullName>
    </submittedName>
</protein>
<keyword evidence="2" id="KW-1185">Reference proteome</keyword>
<dbReference type="Proteomes" id="UP000308600">
    <property type="component" value="Unassembled WGS sequence"/>
</dbReference>